<dbReference type="PANTHER" id="PTHR47767">
    <property type="entry name" value="ADHESION G PROTEIN-COUPLED RECEPTOR G7"/>
    <property type="match status" value="1"/>
</dbReference>
<feature type="region of interest" description="Disordered" evidence="6">
    <location>
        <begin position="66"/>
        <end position="233"/>
    </location>
</feature>
<dbReference type="Pfam" id="PF22259">
    <property type="entry name" value="GPR128_GAIN_subdomA"/>
    <property type="match status" value="1"/>
</dbReference>
<dbReference type="SMART" id="SM00303">
    <property type="entry name" value="GPS"/>
    <property type="match status" value="1"/>
</dbReference>
<dbReference type="InterPro" id="IPR000832">
    <property type="entry name" value="GPCR_2_secretin-like"/>
</dbReference>
<feature type="transmembrane region" description="Helical" evidence="7">
    <location>
        <begin position="894"/>
        <end position="915"/>
    </location>
</feature>
<feature type="transmembrane region" description="Helical" evidence="7">
    <location>
        <begin position="839"/>
        <end position="863"/>
    </location>
</feature>
<feature type="transmembrane region" description="Helical" evidence="7">
    <location>
        <begin position="746"/>
        <end position="766"/>
    </location>
</feature>
<dbReference type="InterPro" id="IPR053984">
    <property type="entry name" value="GPR128_N"/>
</dbReference>
<feature type="compositionally biased region" description="Polar residues" evidence="6">
    <location>
        <begin position="66"/>
        <end position="77"/>
    </location>
</feature>
<feature type="compositionally biased region" description="Low complexity" evidence="6">
    <location>
        <begin position="177"/>
        <end position="233"/>
    </location>
</feature>
<dbReference type="InterPro" id="IPR053986">
    <property type="entry name" value="GPR128_GAIN_subdom_B"/>
</dbReference>
<dbReference type="PROSITE" id="PS50261">
    <property type="entry name" value="G_PROTEIN_RECEP_F2_4"/>
    <property type="match status" value="1"/>
</dbReference>
<feature type="compositionally biased region" description="Polar residues" evidence="6">
    <location>
        <begin position="125"/>
        <end position="176"/>
    </location>
</feature>
<keyword evidence="11" id="KW-1185">Reference proteome</keyword>
<evidence type="ECO:0000256" key="6">
    <source>
        <dbReference type="SAM" id="MobiDB-lite"/>
    </source>
</evidence>
<sequence length="929" mass="100093">MKNSGGAEGKRGQTWFQQGVPNIVAAVPSTISVASLSITSASPNTTDCTSPAVLTTTAVHANAHSVNKQTTASNANIINDPPTGTMESSPPLTVPRSSPTVDPLTNDPTTTFNKYEGQTTEEHSTAPQFTTAEGRPTTLSTPEATTVSSTADQISTFSNTTTADNHHNQVTTTPSLATKETSTAPPSTTADTTTGDTMTEPTETIPLWTTSVTDTPTATPIPTTTPTTSTPATTLWTTPMIDYTDFGTTQFTSVFPSDPPATTPIPTTTTTPTTTSPTTTTPTTTTPTTTTPNTTTTTRPTTNTSTSTTSTPTTAAPLNCSNGDKVGGVCICPDEWTGETCSEVNFCHETTLNGFRFPNTTSGWFAYSNEICPKDTSGAGTPRASTRCSSRGGTPEFDPPQVLECEQTLKDIQKNLTSLADLEILASSTQLLTSRPGYLTPENITVAAQIANTLLLSPNTSESVRVAAVATVSQLLNATESQKMEESNTTQSLTLTLDQLSLNLSLTNNTSQVVQPNLVVQSAQILASDTQGVQFTAFAGLSGSFVANRIQLNTNVSKVTVDSGFIADALVHIRFPSEGGVEGSQQRPNVSLGFVLYQNNRFFPSRLYRRQRARVRVLSASIGGPERSVVPQSVEMHFRITRPDKTSLHDFSCVFWDYGQQDWSTQGCSKGNASDGVLRCLCNHTTNFAALWSFSENYEYAEALGVISIVGLSFSLLGLVVTIIHHLRENFQKKPRKQQTKLNSKVSLLCIYLSLLAFIITFLSGVQNSSPQNSTMEEPSDQNHIPASDRHVEPDRGSCTAVAALLHFFLLATFSWNSVYGTQLVLLVRSMNRSLPPYWTPLSLGVGWGVPAVVMAITLAVTYRVENPLGYRQEEFCWLAALDLDKHFSFGKPMFWAFLLPVGLVLIYNTVLLVLTSLTTCRVDRQLTR</sequence>
<keyword evidence="3 7" id="KW-1133">Transmembrane helix</keyword>
<evidence type="ECO:0000256" key="1">
    <source>
        <dbReference type="ARBA" id="ARBA00004141"/>
    </source>
</evidence>
<dbReference type="Pfam" id="PF22261">
    <property type="entry name" value="GPR128_GAIN_subdom_B"/>
    <property type="match status" value="1"/>
</dbReference>
<organism evidence="10 11">
    <name type="scientific">Ilyodon furcidens</name>
    <name type="common">goldbreast splitfin</name>
    <dbReference type="NCBI Taxonomy" id="33524"/>
    <lineage>
        <taxon>Eukaryota</taxon>
        <taxon>Metazoa</taxon>
        <taxon>Chordata</taxon>
        <taxon>Craniata</taxon>
        <taxon>Vertebrata</taxon>
        <taxon>Euteleostomi</taxon>
        <taxon>Actinopterygii</taxon>
        <taxon>Neopterygii</taxon>
        <taxon>Teleostei</taxon>
        <taxon>Neoteleostei</taxon>
        <taxon>Acanthomorphata</taxon>
        <taxon>Ovalentaria</taxon>
        <taxon>Atherinomorphae</taxon>
        <taxon>Cyprinodontiformes</taxon>
        <taxon>Goodeidae</taxon>
        <taxon>Ilyodon</taxon>
    </lineage>
</organism>
<feature type="domain" description="G-protein coupled receptors family 2 profile 2" evidence="9">
    <location>
        <begin position="704"/>
        <end position="929"/>
    </location>
</feature>
<feature type="domain" description="GAIN-B" evidence="8">
    <location>
        <begin position="541"/>
        <end position="698"/>
    </location>
</feature>
<keyword evidence="5" id="KW-1015">Disulfide bond</keyword>
<dbReference type="Pfam" id="PF22257">
    <property type="entry name" value="GPR128_N"/>
    <property type="match status" value="1"/>
</dbReference>
<gene>
    <name evidence="10" type="ORF">ILYODFUR_026579</name>
</gene>
<feature type="region of interest" description="Disordered" evidence="6">
    <location>
        <begin position="255"/>
        <end position="318"/>
    </location>
</feature>
<feature type="compositionally biased region" description="Polar residues" evidence="6">
    <location>
        <begin position="769"/>
        <end position="785"/>
    </location>
</feature>
<evidence type="ECO:0000256" key="3">
    <source>
        <dbReference type="ARBA" id="ARBA00022989"/>
    </source>
</evidence>
<feature type="transmembrane region" description="Helical" evidence="7">
    <location>
        <begin position="804"/>
        <end position="827"/>
    </location>
</feature>
<feature type="transmembrane region" description="Helical" evidence="7">
    <location>
        <begin position="703"/>
        <end position="725"/>
    </location>
</feature>
<evidence type="ECO:0000313" key="10">
    <source>
        <dbReference type="EMBL" id="MEQ2249166.1"/>
    </source>
</evidence>
<feature type="region of interest" description="Disordered" evidence="6">
    <location>
        <begin position="769"/>
        <end position="792"/>
    </location>
</feature>
<name>A0ABV0UVJ3_9TELE</name>
<feature type="compositionally biased region" description="Polar residues" evidence="6">
    <location>
        <begin position="383"/>
        <end position="392"/>
    </location>
</feature>
<feature type="compositionally biased region" description="Polar residues" evidence="6">
    <location>
        <begin position="106"/>
        <end position="118"/>
    </location>
</feature>
<keyword evidence="4 7" id="KW-0472">Membrane</keyword>
<dbReference type="InterPro" id="IPR046338">
    <property type="entry name" value="GAIN_dom_sf"/>
</dbReference>
<dbReference type="Gene3D" id="2.60.220.50">
    <property type="match status" value="1"/>
</dbReference>
<dbReference type="InterPro" id="IPR053066">
    <property type="entry name" value="ADGR_G7"/>
</dbReference>
<feature type="compositionally biased region" description="Polar residues" evidence="6">
    <location>
        <begin position="85"/>
        <end position="100"/>
    </location>
</feature>
<evidence type="ECO:0000256" key="7">
    <source>
        <dbReference type="SAM" id="Phobius"/>
    </source>
</evidence>
<evidence type="ECO:0000259" key="8">
    <source>
        <dbReference type="PROSITE" id="PS50221"/>
    </source>
</evidence>
<evidence type="ECO:0000259" key="9">
    <source>
        <dbReference type="PROSITE" id="PS50261"/>
    </source>
</evidence>
<comment type="subcellular location">
    <subcellularLocation>
        <location evidence="1">Membrane</location>
        <topology evidence="1">Multi-pass membrane protein</topology>
    </subcellularLocation>
</comment>
<dbReference type="PANTHER" id="PTHR47767:SF1">
    <property type="entry name" value="ADHESION G PROTEIN-COUPLED RECEPTOR G7"/>
    <property type="match status" value="1"/>
</dbReference>
<evidence type="ECO:0000256" key="4">
    <source>
        <dbReference type="ARBA" id="ARBA00023136"/>
    </source>
</evidence>
<accession>A0ABV0UVJ3</accession>
<evidence type="ECO:0000313" key="11">
    <source>
        <dbReference type="Proteomes" id="UP001482620"/>
    </source>
</evidence>
<dbReference type="InterPro" id="IPR017981">
    <property type="entry name" value="GPCR_2-like_7TM"/>
</dbReference>
<dbReference type="PROSITE" id="PS50221">
    <property type="entry name" value="GAIN_B"/>
    <property type="match status" value="1"/>
</dbReference>
<feature type="compositionally biased region" description="Low complexity" evidence="6">
    <location>
        <begin position="264"/>
        <end position="314"/>
    </location>
</feature>
<dbReference type="Proteomes" id="UP001482620">
    <property type="component" value="Unassembled WGS sequence"/>
</dbReference>
<feature type="region of interest" description="Disordered" evidence="6">
    <location>
        <begin position="376"/>
        <end position="400"/>
    </location>
</feature>
<dbReference type="InterPro" id="IPR000203">
    <property type="entry name" value="GPS"/>
</dbReference>
<dbReference type="EMBL" id="JAHRIQ010084481">
    <property type="protein sequence ID" value="MEQ2249166.1"/>
    <property type="molecule type" value="Genomic_DNA"/>
</dbReference>
<dbReference type="Pfam" id="PF01825">
    <property type="entry name" value="GPS"/>
    <property type="match status" value="1"/>
</dbReference>
<dbReference type="InterPro" id="IPR057244">
    <property type="entry name" value="GAIN_B"/>
</dbReference>
<dbReference type="Pfam" id="PF00002">
    <property type="entry name" value="7tm_2"/>
    <property type="match status" value="1"/>
</dbReference>
<dbReference type="InterPro" id="IPR053985">
    <property type="entry name" value="GPR128_GAIN_subdom_A"/>
</dbReference>
<comment type="caution">
    <text evidence="10">The sequence shown here is derived from an EMBL/GenBank/DDBJ whole genome shotgun (WGS) entry which is preliminary data.</text>
</comment>
<dbReference type="Gene3D" id="1.20.1070.10">
    <property type="entry name" value="Rhodopsin 7-helix transmembrane proteins"/>
    <property type="match status" value="1"/>
</dbReference>
<evidence type="ECO:0000256" key="2">
    <source>
        <dbReference type="ARBA" id="ARBA00022692"/>
    </source>
</evidence>
<evidence type="ECO:0000256" key="5">
    <source>
        <dbReference type="ARBA" id="ARBA00023157"/>
    </source>
</evidence>
<protein>
    <submittedName>
        <fullName evidence="10">Uncharacterized protein</fullName>
    </submittedName>
</protein>
<keyword evidence="2 7" id="KW-0812">Transmembrane</keyword>
<reference evidence="10 11" key="1">
    <citation type="submission" date="2021-06" db="EMBL/GenBank/DDBJ databases">
        <authorList>
            <person name="Palmer J.M."/>
        </authorList>
    </citation>
    <scope>NUCLEOTIDE SEQUENCE [LARGE SCALE GENOMIC DNA]</scope>
    <source>
        <strain evidence="11">if_2019</strain>
        <tissue evidence="10">Muscle</tissue>
    </source>
</reference>
<proteinExistence type="predicted"/>